<accession>A0A0A7V8E4</accession>
<dbReference type="AlphaFoldDB" id="A0A0A7V8E4"/>
<dbReference type="Proteomes" id="UP000241022">
    <property type="component" value="Unassembled WGS sequence"/>
</dbReference>
<dbReference type="STRING" id="1410606.T478_0072"/>
<feature type="transmembrane region" description="Helical" evidence="1">
    <location>
        <begin position="320"/>
        <end position="344"/>
    </location>
</feature>
<dbReference type="KEGG" id="nbv:T478_0072"/>
<feature type="transmembrane region" description="Helical" evidence="1">
    <location>
        <begin position="250"/>
        <end position="267"/>
    </location>
</feature>
<dbReference type="Proteomes" id="UP000030944">
    <property type="component" value="Chromosome"/>
</dbReference>
<evidence type="ECO:0000313" key="3">
    <source>
        <dbReference type="EMBL" id="PTL87342.1"/>
    </source>
</evidence>
<evidence type="ECO:0000313" key="4">
    <source>
        <dbReference type="Proteomes" id="UP000030944"/>
    </source>
</evidence>
<reference evidence="3" key="2">
    <citation type="submission" date="2016-05" db="EMBL/GenBank/DDBJ databases">
        <authorList>
            <person name="Lavstsen T."/>
            <person name="Jespersen J.S."/>
        </authorList>
    </citation>
    <scope>NUCLEOTIDE SEQUENCE [LARGE SCALE GENOMIC DNA]</scope>
    <source>
        <strain evidence="3">U25</strain>
    </source>
</reference>
<keyword evidence="1" id="KW-0812">Transmembrane</keyword>
<feature type="transmembrane region" description="Helical" evidence="1">
    <location>
        <begin position="58"/>
        <end position="79"/>
    </location>
</feature>
<protein>
    <submittedName>
        <fullName evidence="2">Membrane protein, putative</fullName>
    </submittedName>
</protein>
<feature type="transmembrane region" description="Helical" evidence="1">
    <location>
        <begin position="279"/>
        <end position="300"/>
    </location>
</feature>
<feature type="transmembrane region" description="Helical" evidence="1">
    <location>
        <begin position="122"/>
        <end position="142"/>
    </location>
</feature>
<evidence type="ECO:0000313" key="2">
    <source>
        <dbReference type="EMBL" id="AJA92935.1"/>
    </source>
</evidence>
<feature type="transmembrane region" description="Helical" evidence="1">
    <location>
        <begin position="223"/>
        <end position="244"/>
    </location>
</feature>
<gene>
    <name evidence="3" type="ORF">A7X95_05435</name>
    <name evidence="2" type="ORF">T478_0072</name>
</gene>
<keyword evidence="1" id="KW-0472">Membrane</keyword>
<evidence type="ECO:0000313" key="5">
    <source>
        <dbReference type="Proteomes" id="UP000241022"/>
    </source>
</evidence>
<proteinExistence type="predicted"/>
<keyword evidence="5" id="KW-1185">Reference proteome</keyword>
<sequence>MLSDQTLGIKQKRFFWKIVIPYIVLGMGVVLVTGGGSWDITNHILNKPESFFAEPHLILYGGVAVSIGGFIGTLLPIQNKNLFNLKFPKRLSGLGIFLLIIAGPLDFWWHDMYGLDGLLSPTHLILMAGMLFTSIGSIVGIIRIENKSERKTGVILQGLVFSGAWFSLTGFAHSFSLPFSKTDYVDFNPEPTFAAVFATIVYPIVMAFILITSAKVNSGKFGYLSTTGAFYILIMILSALLPNPVLVDTIPFYLMNLIPFVLADIIINKSKIKKSHYIAGAIIGSSFIFSYFPLITYTYNEVMFDRLVWPSMIPLIYSEFIVVIFPILVACGAVSSIIGTVIALRASRRIII</sequence>
<dbReference type="HOGENOM" id="CLU_736932_0_0_2"/>
<organism evidence="2 4">
    <name type="scientific">Candidatus Nitrosopelagicus brevis</name>
    <dbReference type="NCBI Taxonomy" id="1410606"/>
    <lineage>
        <taxon>Archaea</taxon>
        <taxon>Nitrososphaerota</taxon>
    </lineage>
</organism>
<name>A0A0A7V8E4_9ARCH</name>
<feature type="transmembrane region" description="Helical" evidence="1">
    <location>
        <begin position="192"/>
        <end position="211"/>
    </location>
</feature>
<reference evidence="2 4" key="1">
    <citation type="journal article" date="2015" name="Proc. Natl. Acad. Sci. U.S.A.">
        <title>Genomic and proteomic characterization of "Candidatus Nitrosopelagicus brevis": An ammonia-oxidizing archaeon from the open ocean.</title>
        <authorList>
            <person name="Santoro A.E."/>
            <person name="Dupont C.L."/>
            <person name="Richter R.A."/>
            <person name="Craig M.T."/>
            <person name="Carini P."/>
            <person name="McIlvin M.R."/>
            <person name="Yang Y."/>
            <person name="Orsi W.D."/>
            <person name="Moran D.M."/>
            <person name="Saito M.A."/>
        </authorList>
    </citation>
    <scope>NUCLEOTIDE SEQUENCE [LARGE SCALE GENOMIC DNA]</scope>
    <source>
        <strain evidence="2">CN25</strain>
        <strain evidence="4">V2</strain>
    </source>
</reference>
<dbReference type="EMBL" id="CP007026">
    <property type="protein sequence ID" value="AJA92935.1"/>
    <property type="molecule type" value="Genomic_DNA"/>
</dbReference>
<dbReference type="EMBL" id="LXWN01000002">
    <property type="protein sequence ID" value="PTL87342.1"/>
    <property type="molecule type" value="Genomic_DNA"/>
</dbReference>
<reference evidence="3 5" key="4">
    <citation type="submission" date="2018-04" db="EMBL/GenBank/DDBJ databases">
        <title>Transcriptomics of ammonia oxidizing archaea.</title>
        <authorList>
            <person name="Carini P."/>
        </authorList>
    </citation>
    <scope>NUCLEOTIDE SEQUENCE [LARGE SCALE GENOMIC DNA]</scope>
    <source>
        <strain evidence="3 5">U25</strain>
    </source>
</reference>
<feature type="transmembrane region" description="Helical" evidence="1">
    <location>
        <begin position="91"/>
        <end position="110"/>
    </location>
</feature>
<feature type="transmembrane region" description="Helical" evidence="1">
    <location>
        <begin position="14"/>
        <end position="38"/>
    </location>
</feature>
<keyword evidence="1" id="KW-1133">Transmembrane helix</keyword>
<evidence type="ECO:0000256" key="1">
    <source>
        <dbReference type="SAM" id="Phobius"/>
    </source>
</evidence>
<feature type="transmembrane region" description="Helical" evidence="1">
    <location>
        <begin position="154"/>
        <end position="172"/>
    </location>
</feature>
<reference evidence="5" key="3">
    <citation type="submission" date="2016-05" db="EMBL/GenBank/DDBJ databases">
        <authorList>
            <person name="Dupont C."/>
            <person name="Santoro A."/>
        </authorList>
    </citation>
    <scope>NUCLEOTIDE SEQUENCE [LARGE SCALE GENOMIC DNA]</scope>
    <source>
        <strain evidence="5">U25</strain>
    </source>
</reference>